<dbReference type="RefSeq" id="XP_024352902.1">
    <property type="nucleotide sequence ID" value="XM_024492769.1"/>
</dbReference>
<dbReference type="KEGG" id="egl:EGR_03520"/>
<name>W6UKL5_ECHGR</name>
<reference evidence="1 2" key="1">
    <citation type="journal article" date="2013" name="Nat. Genet.">
        <title>The genome of the hydatid tapeworm Echinococcus granulosus.</title>
        <authorList>
            <person name="Zheng H."/>
            <person name="Zhang W."/>
            <person name="Zhang L."/>
            <person name="Zhang Z."/>
            <person name="Li J."/>
            <person name="Lu G."/>
            <person name="Zhu Y."/>
            <person name="Wang Y."/>
            <person name="Huang Y."/>
            <person name="Liu J."/>
            <person name="Kang H."/>
            <person name="Chen J."/>
            <person name="Wang L."/>
            <person name="Chen A."/>
            <person name="Yu S."/>
            <person name="Gao Z."/>
            <person name="Jin L."/>
            <person name="Gu W."/>
            <person name="Wang Z."/>
            <person name="Zhao L."/>
            <person name="Shi B."/>
            <person name="Wen H."/>
            <person name="Lin R."/>
            <person name="Jones M.K."/>
            <person name="Brejova B."/>
            <person name="Vinar T."/>
            <person name="Zhao G."/>
            <person name="McManus D.P."/>
            <person name="Chen Z."/>
            <person name="Zhou Y."/>
            <person name="Wang S."/>
        </authorList>
    </citation>
    <scope>NUCLEOTIDE SEQUENCE [LARGE SCALE GENOMIC DNA]</scope>
</reference>
<organism evidence="1 2">
    <name type="scientific">Echinococcus granulosus</name>
    <name type="common">Hydatid tapeworm</name>
    <dbReference type="NCBI Taxonomy" id="6210"/>
    <lineage>
        <taxon>Eukaryota</taxon>
        <taxon>Metazoa</taxon>
        <taxon>Spiralia</taxon>
        <taxon>Lophotrochozoa</taxon>
        <taxon>Platyhelminthes</taxon>
        <taxon>Cestoda</taxon>
        <taxon>Eucestoda</taxon>
        <taxon>Cyclophyllidea</taxon>
        <taxon>Taeniidae</taxon>
        <taxon>Echinococcus</taxon>
        <taxon>Echinococcus granulosus group</taxon>
    </lineage>
</organism>
<dbReference type="CTD" id="36339235"/>
<comment type="caution">
    <text evidence="1">The sequence shown here is derived from an EMBL/GenBank/DDBJ whole genome shotgun (WGS) entry which is preliminary data.</text>
</comment>
<dbReference type="GeneID" id="36339235"/>
<keyword evidence="2" id="KW-1185">Reference proteome</keyword>
<dbReference type="EMBL" id="APAU02000018">
    <property type="protein sequence ID" value="EUB61706.1"/>
    <property type="molecule type" value="Genomic_DNA"/>
</dbReference>
<proteinExistence type="predicted"/>
<evidence type="ECO:0000313" key="2">
    <source>
        <dbReference type="Proteomes" id="UP000019149"/>
    </source>
</evidence>
<protein>
    <submittedName>
        <fullName evidence="1">Uncharacterized protein</fullName>
    </submittedName>
</protein>
<accession>W6UKL5</accession>
<dbReference type="AlphaFoldDB" id="W6UKL5"/>
<gene>
    <name evidence="1" type="ORF">EGR_03520</name>
</gene>
<dbReference type="Proteomes" id="UP000019149">
    <property type="component" value="Unassembled WGS sequence"/>
</dbReference>
<evidence type="ECO:0000313" key="1">
    <source>
        <dbReference type="EMBL" id="EUB61706.1"/>
    </source>
</evidence>
<sequence length="135" mass="15707">MFSLLFKRNNWLNRTKHFALKLIYYVNVASVVDSFPANHETGVAAEGGRPSHMNNFLDYNLSLKIQRLLIKELYFYLNPVGCAWLPPQNQFCNGEFTTFLNLVFFKKFLIDFGMILSRTSNDISNFHCFISHNIS</sequence>